<reference evidence="1 2" key="1">
    <citation type="journal article" date="2014" name="Nat. Genet.">
        <title>Genome sequence of the hot pepper provides insights into the evolution of pungency in Capsicum species.</title>
        <authorList>
            <person name="Kim S."/>
            <person name="Park M."/>
            <person name="Yeom S.I."/>
            <person name="Kim Y.M."/>
            <person name="Lee J.M."/>
            <person name="Lee H.A."/>
            <person name="Seo E."/>
            <person name="Choi J."/>
            <person name="Cheong K."/>
            <person name="Kim K.T."/>
            <person name="Jung K."/>
            <person name="Lee G.W."/>
            <person name="Oh S.K."/>
            <person name="Bae C."/>
            <person name="Kim S.B."/>
            <person name="Lee H.Y."/>
            <person name="Kim S.Y."/>
            <person name="Kim M.S."/>
            <person name="Kang B.C."/>
            <person name="Jo Y.D."/>
            <person name="Yang H.B."/>
            <person name="Jeong H.J."/>
            <person name="Kang W.H."/>
            <person name="Kwon J.K."/>
            <person name="Shin C."/>
            <person name="Lim J.Y."/>
            <person name="Park J.H."/>
            <person name="Huh J.H."/>
            <person name="Kim J.S."/>
            <person name="Kim B.D."/>
            <person name="Cohen O."/>
            <person name="Paran I."/>
            <person name="Suh M.C."/>
            <person name="Lee S.B."/>
            <person name="Kim Y.K."/>
            <person name="Shin Y."/>
            <person name="Noh S.J."/>
            <person name="Park J."/>
            <person name="Seo Y.S."/>
            <person name="Kwon S.Y."/>
            <person name="Kim H.A."/>
            <person name="Park J.M."/>
            <person name="Kim H.J."/>
            <person name="Choi S.B."/>
            <person name="Bosland P.W."/>
            <person name="Reeves G."/>
            <person name="Jo S.H."/>
            <person name="Lee B.W."/>
            <person name="Cho H.T."/>
            <person name="Choi H.S."/>
            <person name="Lee M.S."/>
            <person name="Yu Y."/>
            <person name="Do Choi Y."/>
            <person name="Park B.S."/>
            <person name="van Deynze A."/>
            <person name="Ashrafi H."/>
            <person name="Hill T."/>
            <person name="Kim W.T."/>
            <person name="Pai H.S."/>
            <person name="Ahn H.K."/>
            <person name="Yeam I."/>
            <person name="Giovannoni J.J."/>
            <person name="Rose J.K."/>
            <person name="Sorensen I."/>
            <person name="Lee S.J."/>
            <person name="Kim R.W."/>
            <person name="Choi I.Y."/>
            <person name="Choi B.S."/>
            <person name="Lim J.S."/>
            <person name="Lee Y.H."/>
            <person name="Choi D."/>
        </authorList>
    </citation>
    <scope>NUCLEOTIDE SEQUENCE [LARGE SCALE GENOMIC DNA]</scope>
    <source>
        <strain evidence="2">cv. CM334</strain>
    </source>
</reference>
<gene>
    <name evidence="1" type="ORF">T459_27509</name>
</gene>
<accession>A0A2G2YE46</accession>
<comment type="caution">
    <text evidence="1">The sequence shown here is derived from an EMBL/GenBank/DDBJ whole genome shotgun (WGS) entry which is preliminary data.</text>
</comment>
<keyword evidence="2" id="KW-1185">Reference proteome</keyword>
<dbReference type="Gramene" id="PHT68022">
    <property type="protein sequence ID" value="PHT68022"/>
    <property type="gene ID" value="T459_27509"/>
</dbReference>
<reference evidence="1 2" key="2">
    <citation type="journal article" date="2017" name="Genome Biol.">
        <title>New reference genome sequences of hot pepper reveal the massive evolution of plant disease-resistance genes by retroduplication.</title>
        <authorList>
            <person name="Kim S."/>
            <person name="Park J."/>
            <person name="Yeom S.I."/>
            <person name="Kim Y.M."/>
            <person name="Seo E."/>
            <person name="Kim K.T."/>
            <person name="Kim M.S."/>
            <person name="Lee J.M."/>
            <person name="Cheong K."/>
            <person name="Shin H.S."/>
            <person name="Kim S.B."/>
            <person name="Han K."/>
            <person name="Lee J."/>
            <person name="Park M."/>
            <person name="Lee H.A."/>
            <person name="Lee H.Y."/>
            <person name="Lee Y."/>
            <person name="Oh S."/>
            <person name="Lee J.H."/>
            <person name="Choi E."/>
            <person name="Choi E."/>
            <person name="Lee S.E."/>
            <person name="Jeon J."/>
            <person name="Kim H."/>
            <person name="Choi G."/>
            <person name="Song H."/>
            <person name="Lee J."/>
            <person name="Lee S.C."/>
            <person name="Kwon J.K."/>
            <person name="Lee H.Y."/>
            <person name="Koo N."/>
            <person name="Hong Y."/>
            <person name="Kim R.W."/>
            <person name="Kang W.H."/>
            <person name="Huh J.H."/>
            <person name="Kang B.C."/>
            <person name="Yang T.J."/>
            <person name="Lee Y.H."/>
            <person name="Bennetzen J.L."/>
            <person name="Choi D."/>
        </authorList>
    </citation>
    <scope>NUCLEOTIDE SEQUENCE [LARGE SCALE GENOMIC DNA]</scope>
    <source>
        <strain evidence="2">cv. CM334</strain>
    </source>
</reference>
<evidence type="ECO:0008006" key="3">
    <source>
        <dbReference type="Google" id="ProtNLM"/>
    </source>
</evidence>
<proteinExistence type="predicted"/>
<dbReference type="AlphaFoldDB" id="A0A2G2YE46"/>
<evidence type="ECO:0000313" key="2">
    <source>
        <dbReference type="Proteomes" id="UP000222542"/>
    </source>
</evidence>
<organism evidence="1 2">
    <name type="scientific">Capsicum annuum</name>
    <name type="common">Capsicum pepper</name>
    <dbReference type="NCBI Taxonomy" id="4072"/>
    <lineage>
        <taxon>Eukaryota</taxon>
        <taxon>Viridiplantae</taxon>
        <taxon>Streptophyta</taxon>
        <taxon>Embryophyta</taxon>
        <taxon>Tracheophyta</taxon>
        <taxon>Spermatophyta</taxon>
        <taxon>Magnoliopsida</taxon>
        <taxon>eudicotyledons</taxon>
        <taxon>Gunneridae</taxon>
        <taxon>Pentapetalae</taxon>
        <taxon>asterids</taxon>
        <taxon>lamiids</taxon>
        <taxon>Solanales</taxon>
        <taxon>Solanaceae</taxon>
        <taxon>Solanoideae</taxon>
        <taxon>Capsiceae</taxon>
        <taxon>Capsicum</taxon>
    </lineage>
</organism>
<dbReference type="Proteomes" id="UP000222542">
    <property type="component" value="Unassembled WGS sequence"/>
</dbReference>
<evidence type="ECO:0000313" key="1">
    <source>
        <dbReference type="EMBL" id="PHT68022.1"/>
    </source>
</evidence>
<name>A0A2G2YE46_CAPAN</name>
<protein>
    <recommendedName>
        <fullName evidence="3">Zinc finger PMZ-type domain-containing protein</fullName>
    </recommendedName>
</protein>
<dbReference type="EMBL" id="AYRZ02000011">
    <property type="protein sequence ID" value="PHT68022.1"/>
    <property type="molecule type" value="Genomic_DNA"/>
</dbReference>
<sequence>MSLVLRNEVGHIPGNRFDMMTKSIAESVNAMLISERDYPVVSIFNSIAKRKFDLGKIPCDHVMAALRLKYGDDYGLRVYDYSSPVYKVEEYFLVYSESINVVPLESE</sequence>